<dbReference type="AlphaFoldDB" id="A0AAV2YS03"/>
<evidence type="ECO:0000313" key="5">
    <source>
        <dbReference type="Proteomes" id="UP001146120"/>
    </source>
</evidence>
<reference evidence="4" key="1">
    <citation type="submission" date="2022-11" db="EMBL/GenBank/DDBJ databases">
        <authorList>
            <person name="Morgan W.R."/>
            <person name="Tartar A."/>
        </authorList>
    </citation>
    <scope>NUCLEOTIDE SEQUENCE</scope>
    <source>
        <strain evidence="4">ARSEF 373</strain>
    </source>
</reference>
<accession>A0AAV2YS03</accession>
<evidence type="ECO:0000313" key="4">
    <source>
        <dbReference type="EMBL" id="DAZ97457.1"/>
    </source>
</evidence>
<dbReference type="PROSITE" id="PS00678">
    <property type="entry name" value="WD_REPEATS_1"/>
    <property type="match status" value="1"/>
</dbReference>
<evidence type="ECO:0000256" key="2">
    <source>
        <dbReference type="ARBA" id="ARBA00022737"/>
    </source>
</evidence>
<dbReference type="CDD" id="cd00200">
    <property type="entry name" value="WD40"/>
    <property type="match status" value="1"/>
</dbReference>
<dbReference type="InterPro" id="IPR015943">
    <property type="entry name" value="WD40/YVTN_repeat-like_dom_sf"/>
</dbReference>
<gene>
    <name evidence="4" type="ORF">N0F65_009940</name>
</gene>
<dbReference type="InterPro" id="IPR036322">
    <property type="entry name" value="WD40_repeat_dom_sf"/>
</dbReference>
<dbReference type="PANTHER" id="PTHR13720">
    <property type="entry name" value="WD-40 REPEAT PROTEIN"/>
    <property type="match status" value="1"/>
</dbReference>
<dbReference type="InterPro" id="IPR001680">
    <property type="entry name" value="WD40_rpt"/>
</dbReference>
<keyword evidence="5" id="KW-1185">Reference proteome</keyword>
<sequence length="646" mass="70624">MAHDNNNASGSTAHDPRLHSTAAVQRKDGLHTPPATNTPVIELEHTIGFSAIPNAIHYHPAGLDYLYPAGGSILLTSFEDAHSQLFLRGHEAHISALAMAPSGRLLASGERGKRADVLVWDYSTKQLLFRLAEHDHGIAALAFSDDDRLLCSIGSPEDGRLYIWDMYTGNICATHQKLSSIVTAVAFGGMFRDVKLRDTTSYQFATAGHRMLTLWALNPHNGELTAHRIEQTIVRDYTCVQFSPDRETLVSGSTSGDFAVVNIKTKRVVKTVLACSCGINSILYFDGGVFVGGGDGSVLHYDLEYVDTSHAQLDGPIAGLALNARRTELVAGTQAGSLYLVRFALAQRMMAPSLLFENHSSAVLQISFAPNVSDRFATIARDCTIRVWDASDYSVVTKSAVQNAGLPTSLQFSLDILLSGWTDGAIRCHSSDTGEQVWSIDNAHTGGVTALVLSHNQRFIVSGGVGGEVRVWDIRKRDLVSHLKEHSLTVTQLALYRDDMHVISCSRDRSILCWDLRNERRISSHIQRMGGINTVALSANQKLVLSAGQEKRISYWDLRIDAPVNVIQKAHDEEATCIAVAHNLDVFATGGNDRVVKLWDYNTGHLIMDGIGHSGNVRALAFSPDDRQLVSVGEDGSIFIWNVYVE</sequence>
<feature type="repeat" description="WD" evidence="3">
    <location>
        <begin position="568"/>
        <end position="609"/>
    </location>
</feature>
<feature type="repeat" description="WD" evidence="3">
    <location>
        <begin position="356"/>
        <end position="398"/>
    </location>
</feature>
<dbReference type="PROSITE" id="PS50082">
    <property type="entry name" value="WD_REPEATS_2"/>
    <property type="match status" value="5"/>
</dbReference>
<feature type="repeat" description="WD" evidence="3">
    <location>
        <begin position="483"/>
        <end position="524"/>
    </location>
</feature>
<dbReference type="Proteomes" id="UP001146120">
    <property type="component" value="Unassembled WGS sequence"/>
</dbReference>
<dbReference type="InterPro" id="IPR050630">
    <property type="entry name" value="WD_repeat_EMAP"/>
</dbReference>
<dbReference type="EMBL" id="DAKRPA010000134">
    <property type="protein sequence ID" value="DAZ97457.1"/>
    <property type="molecule type" value="Genomic_DNA"/>
</dbReference>
<organism evidence="4 5">
    <name type="scientific">Lagenidium giganteum</name>
    <dbReference type="NCBI Taxonomy" id="4803"/>
    <lineage>
        <taxon>Eukaryota</taxon>
        <taxon>Sar</taxon>
        <taxon>Stramenopiles</taxon>
        <taxon>Oomycota</taxon>
        <taxon>Peronosporomycetes</taxon>
        <taxon>Pythiales</taxon>
        <taxon>Pythiaceae</taxon>
    </lineage>
</organism>
<dbReference type="InterPro" id="IPR020472">
    <property type="entry name" value="WD40_PAC1"/>
</dbReference>
<dbReference type="GO" id="GO:0005929">
    <property type="term" value="C:cilium"/>
    <property type="evidence" value="ECO:0007669"/>
    <property type="project" value="UniProtKB-ARBA"/>
</dbReference>
<evidence type="ECO:0000256" key="3">
    <source>
        <dbReference type="PROSITE-ProRule" id="PRU00221"/>
    </source>
</evidence>
<dbReference type="SUPFAM" id="SSF50978">
    <property type="entry name" value="WD40 repeat-like"/>
    <property type="match status" value="2"/>
</dbReference>
<keyword evidence="2" id="KW-0677">Repeat</keyword>
<evidence type="ECO:0000256" key="1">
    <source>
        <dbReference type="ARBA" id="ARBA00022574"/>
    </source>
</evidence>
<dbReference type="SMART" id="SM00320">
    <property type="entry name" value="WD40"/>
    <property type="match status" value="10"/>
</dbReference>
<protein>
    <recommendedName>
        <fullName evidence="6">WD40 repeat-like protein</fullName>
    </recommendedName>
</protein>
<feature type="repeat" description="WD" evidence="3">
    <location>
        <begin position="441"/>
        <end position="482"/>
    </location>
</feature>
<evidence type="ECO:0008006" key="6">
    <source>
        <dbReference type="Google" id="ProtNLM"/>
    </source>
</evidence>
<dbReference type="PROSITE" id="PS50294">
    <property type="entry name" value="WD_REPEATS_REGION"/>
    <property type="match status" value="5"/>
</dbReference>
<name>A0AAV2YS03_9STRA</name>
<dbReference type="PANTHER" id="PTHR13720:SF39">
    <property type="entry name" value="F-BOX DOMAIN-CONTAINING PROTEIN"/>
    <property type="match status" value="1"/>
</dbReference>
<dbReference type="Gene3D" id="2.130.10.10">
    <property type="entry name" value="YVTN repeat-like/Quinoprotein amine dehydrogenase"/>
    <property type="match status" value="3"/>
</dbReference>
<feature type="repeat" description="WD" evidence="3">
    <location>
        <begin position="610"/>
        <end position="646"/>
    </location>
</feature>
<comment type="caution">
    <text evidence="4">The sequence shown here is derived from an EMBL/GenBank/DDBJ whole genome shotgun (WGS) entry which is preliminary data.</text>
</comment>
<reference evidence="4" key="2">
    <citation type="journal article" date="2023" name="Microbiol Resour">
        <title>Decontamination and Annotation of the Draft Genome Sequence of the Oomycete Lagenidium giganteum ARSEF 373.</title>
        <authorList>
            <person name="Morgan W.R."/>
            <person name="Tartar A."/>
        </authorList>
    </citation>
    <scope>NUCLEOTIDE SEQUENCE</scope>
    <source>
        <strain evidence="4">ARSEF 373</strain>
    </source>
</reference>
<dbReference type="InterPro" id="IPR019775">
    <property type="entry name" value="WD40_repeat_CS"/>
</dbReference>
<dbReference type="PRINTS" id="PR00320">
    <property type="entry name" value="GPROTEINBRPT"/>
</dbReference>
<keyword evidence="1 3" id="KW-0853">WD repeat</keyword>
<proteinExistence type="predicted"/>
<dbReference type="Pfam" id="PF00400">
    <property type="entry name" value="WD40"/>
    <property type="match status" value="8"/>
</dbReference>